<gene>
    <name evidence="2" type="ORF">CP911_23205</name>
</gene>
<dbReference type="AlphaFoldDB" id="A0A2A5MEA6"/>
<feature type="transmembrane region" description="Helical" evidence="1">
    <location>
        <begin position="80"/>
        <end position="98"/>
    </location>
</feature>
<evidence type="ECO:0000313" key="2">
    <source>
        <dbReference type="EMBL" id="PCM59216.1"/>
    </source>
</evidence>
<dbReference type="Pfam" id="PF25612">
    <property type="entry name" value="DUF7940"/>
    <property type="match status" value="1"/>
</dbReference>
<protein>
    <recommendedName>
        <fullName evidence="4">Holin</fullName>
    </recommendedName>
</protein>
<evidence type="ECO:0000313" key="3">
    <source>
        <dbReference type="Proteomes" id="UP000217648"/>
    </source>
</evidence>
<reference evidence="2 3" key="1">
    <citation type="submission" date="2017-09" db="EMBL/GenBank/DDBJ databases">
        <title>Mdr eskape-Ghana.</title>
        <authorList>
            <person name="Agyepong N."/>
            <person name="Janice J."/>
            <person name="Samuelsen O."/>
            <person name="Owusu-Ofori A."/>
            <person name="Sundsfjord A."/>
            <person name="Essack S."/>
            <person name="Pedersen T."/>
        </authorList>
    </citation>
    <scope>NUCLEOTIDE SEQUENCE [LARGE SCALE GENOMIC DNA]</scope>
    <source>
        <strain evidence="2 3">46</strain>
    </source>
</reference>
<dbReference type="InterPro" id="IPR057700">
    <property type="entry name" value="DUF7940"/>
</dbReference>
<name>A0A2A5MEA6_9ENTR</name>
<dbReference type="Proteomes" id="UP000217648">
    <property type="component" value="Unassembled WGS sequence"/>
</dbReference>
<keyword evidence="1" id="KW-0812">Transmembrane</keyword>
<dbReference type="STRING" id="1463164.KQS06HV_91748"/>
<evidence type="ECO:0000256" key="1">
    <source>
        <dbReference type="SAM" id="Phobius"/>
    </source>
</evidence>
<proteinExistence type="predicted"/>
<sequence>MKMIIFALLVLVAVLVLLLLRKYTRLEFVAHASLLLKTWSVKLGVIGALVGMWMQSFPDAALHAWAMLPPDIKNILPPNIVALISPALVVLAVLSQYVRQPALKAKAEELKEPQQ</sequence>
<organism evidence="2 3">
    <name type="scientific">Klebsiella quasipneumoniae</name>
    <dbReference type="NCBI Taxonomy" id="1463165"/>
    <lineage>
        <taxon>Bacteria</taxon>
        <taxon>Pseudomonadati</taxon>
        <taxon>Pseudomonadota</taxon>
        <taxon>Gammaproteobacteria</taxon>
        <taxon>Enterobacterales</taxon>
        <taxon>Enterobacteriaceae</taxon>
        <taxon>Klebsiella/Raoultella group</taxon>
        <taxon>Klebsiella</taxon>
        <taxon>Klebsiella pneumoniae complex</taxon>
    </lineage>
</organism>
<dbReference type="EMBL" id="NXHG01000018">
    <property type="protein sequence ID" value="PCM59216.1"/>
    <property type="molecule type" value="Genomic_DNA"/>
</dbReference>
<keyword evidence="1" id="KW-0472">Membrane</keyword>
<comment type="caution">
    <text evidence="2">The sequence shown here is derived from an EMBL/GenBank/DDBJ whole genome shotgun (WGS) entry which is preliminary data.</text>
</comment>
<keyword evidence="1" id="KW-1133">Transmembrane helix</keyword>
<accession>A0A2A5MEA6</accession>
<evidence type="ECO:0008006" key="4">
    <source>
        <dbReference type="Google" id="ProtNLM"/>
    </source>
</evidence>
<dbReference type="RefSeq" id="WP_096833944.1">
    <property type="nucleotide sequence ID" value="NZ_CP031257.1"/>
</dbReference>